<gene>
    <name evidence="6" type="ORF">ICC18_00425</name>
</gene>
<evidence type="ECO:0000256" key="3">
    <source>
        <dbReference type="ARBA" id="ARBA00022989"/>
    </source>
</evidence>
<name>A0A926KJ76_9BACL</name>
<dbReference type="InterPro" id="IPR032808">
    <property type="entry name" value="DoxX"/>
</dbReference>
<evidence type="ECO:0000256" key="5">
    <source>
        <dbReference type="SAM" id="Phobius"/>
    </source>
</evidence>
<dbReference type="Proteomes" id="UP000650466">
    <property type="component" value="Unassembled WGS sequence"/>
</dbReference>
<feature type="transmembrane region" description="Helical" evidence="5">
    <location>
        <begin position="42"/>
        <end position="62"/>
    </location>
</feature>
<sequence>MKWIVRILQGLLALNFLIAGASKIFSTEDQIRELFTDKLGTPVALIYTVGVFETLAALSLIAGYRSRKWAVASIAVMFVILIGATVTNLAASRVADALAPFAVLVFVVVLSYLKRDLLKSGRLMTGTNPTASK</sequence>
<dbReference type="RefSeq" id="WP_188172418.1">
    <property type="nucleotide sequence ID" value="NZ_JACVVD010000001.1"/>
</dbReference>
<keyword evidence="4 5" id="KW-0472">Membrane</keyword>
<feature type="transmembrane region" description="Helical" evidence="5">
    <location>
        <begin position="97"/>
        <end position="113"/>
    </location>
</feature>
<evidence type="ECO:0000256" key="2">
    <source>
        <dbReference type="ARBA" id="ARBA00022692"/>
    </source>
</evidence>
<evidence type="ECO:0000313" key="7">
    <source>
        <dbReference type="Proteomes" id="UP000650466"/>
    </source>
</evidence>
<keyword evidence="3 5" id="KW-1133">Transmembrane helix</keyword>
<feature type="transmembrane region" description="Helical" evidence="5">
    <location>
        <begin position="69"/>
        <end position="91"/>
    </location>
</feature>
<organism evidence="6 7">
    <name type="scientific">Paenibacillus sedimenti</name>
    <dbReference type="NCBI Taxonomy" id="2770274"/>
    <lineage>
        <taxon>Bacteria</taxon>
        <taxon>Bacillati</taxon>
        <taxon>Bacillota</taxon>
        <taxon>Bacilli</taxon>
        <taxon>Bacillales</taxon>
        <taxon>Paenibacillaceae</taxon>
        <taxon>Paenibacillus</taxon>
    </lineage>
</organism>
<dbReference type="EMBL" id="JACVVD010000001">
    <property type="protein sequence ID" value="MBD0378585.1"/>
    <property type="molecule type" value="Genomic_DNA"/>
</dbReference>
<evidence type="ECO:0000256" key="1">
    <source>
        <dbReference type="ARBA" id="ARBA00004141"/>
    </source>
</evidence>
<reference evidence="6" key="1">
    <citation type="submission" date="2020-09" db="EMBL/GenBank/DDBJ databases">
        <title>Draft Genome Sequence of Paenibacillus sp. WST5.</title>
        <authorList>
            <person name="Bao Z."/>
        </authorList>
    </citation>
    <scope>NUCLEOTIDE SEQUENCE</scope>
    <source>
        <strain evidence="6">WST5</strain>
    </source>
</reference>
<accession>A0A926KJ76</accession>
<proteinExistence type="predicted"/>
<keyword evidence="7" id="KW-1185">Reference proteome</keyword>
<dbReference type="GO" id="GO:0016020">
    <property type="term" value="C:membrane"/>
    <property type="evidence" value="ECO:0007669"/>
    <property type="project" value="UniProtKB-SubCell"/>
</dbReference>
<protein>
    <submittedName>
        <fullName evidence="6">DoxX family protein</fullName>
    </submittedName>
</protein>
<evidence type="ECO:0000313" key="6">
    <source>
        <dbReference type="EMBL" id="MBD0378585.1"/>
    </source>
</evidence>
<evidence type="ECO:0000256" key="4">
    <source>
        <dbReference type="ARBA" id="ARBA00023136"/>
    </source>
</evidence>
<comment type="subcellular location">
    <subcellularLocation>
        <location evidence="1">Membrane</location>
        <topology evidence="1">Multi-pass membrane protein</topology>
    </subcellularLocation>
</comment>
<dbReference type="Pfam" id="PF13564">
    <property type="entry name" value="DoxX_2"/>
    <property type="match status" value="1"/>
</dbReference>
<dbReference type="AlphaFoldDB" id="A0A926KJ76"/>
<keyword evidence="2 5" id="KW-0812">Transmembrane</keyword>
<comment type="caution">
    <text evidence="6">The sequence shown here is derived from an EMBL/GenBank/DDBJ whole genome shotgun (WGS) entry which is preliminary data.</text>
</comment>